<dbReference type="InterPro" id="IPR035892">
    <property type="entry name" value="C2_domain_sf"/>
</dbReference>
<dbReference type="OrthoDB" id="5831756at2759"/>
<evidence type="ECO:0000313" key="3">
    <source>
        <dbReference type="Proteomes" id="UP000276133"/>
    </source>
</evidence>
<dbReference type="STRING" id="10195.A0A3M7PH61"/>
<dbReference type="Proteomes" id="UP000276133">
    <property type="component" value="Unassembled WGS sequence"/>
</dbReference>
<organism evidence="2 3">
    <name type="scientific">Brachionus plicatilis</name>
    <name type="common">Marine rotifer</name>
    <name type="synonym">Brachionus muelleri</name>
    <dbReference type="NCBI Taxonomy" id="10195"/>
    <lineage>
        <taxon>Eukaryota</taxon>
        <taxon>Metazoa</taxon>
        <taxon>Spiralia</taxon>
        <taxon>Gnathifera</taxon>
        <taxon>Rotifera</taxon>
        <taxon>Eurotatoria</taxon>
        <taxon>Monogononta</taxon>
        <taxon>Pseudotrocha</taxon>
        <taxon>Ploima</taxon>
        <taxon>Brachionidae</taxon>
        <taxon>Brachionus</taxon>
    </lineage>
</organism>
<dbReference type="PROSITE" id="PS50004">
    <property type="entry name" value="C2"/>
    <property type="match status" value="1"/>
</dbReference>
<keyword evidence="3" id="KW-1185">Reference proteome</keyword>
<dbReference type="Gene3D" id="2.60.40.150">
    <property type="entry name" value="C2 domain"/>
    <property type="match status" value="1"/>
</dbReference>
<proteinExistence type="predicted"/>
<dbReference type="EMBL" id="REGN01010802">
    <property type="protein sequence ID" value="RMZ98389.1"/>
    <property type="molecule type" value="Genomic_DNA"/>
</dbReference>
<accession>A0A3M7PH61</accession>
<gene>
    <name evidence="2" type="ORF">BpHYR1_019776</name>
</gene>
<reference evidence="2 3" key="1">
    <citation type="journal article" date="2018" name="Sci. Rep.">
        <title>Genomic signatures of local adaptation to the degree of environmental predictability in rotifers.</title>
        <authorList>
            <person name="Franch-Gras L."/>
            <person name="Hahn C."/>
            <person name="Garcia-Roger E.M."/>
            <person name="Carmona M.J."/>
            <person name="Serra M."/>
            <person name="Gomez A."/>
        </authorList>
    </citation>
    <scope>NUCLEOTIDE SEQUENCE [LARGE SCALE GENOMIC DNA]</scope>
    <source>
        <strain evidence="2">HYR1</strain>
    </source>
</reference>
<evidence type="ECO:0000259" key="1">
    <source>
        <dbReference type="PROSITE" id="PS50004"/>
    </source>
</evidence>
<dbReference type="AlphaFoldDB" id="A0A3M7PH61"/>
<sequence length="68" mass="7712">MSILCVIVKEAHINGLENNFNTYVVVKIGAVKSTSKVVQGVQPAWQEEFFFEINEQDEGLTIELWNRG</sequence>
<dbReference type="Pfam" id="PF00168">
    <property type="entry name" value="C2"/>
    <property type="match status" value="1"/>
</dbReference>
<comment type="caution">
    <text evidence="2">The sequence shown here is derived from an EMBL/GenBank/DDBJ whole genome shotgun (WGS) entry which is preliminary data.</text>
</comment>
<evidence type="ECO:0000313" key="2">
    <source>
        <dbReference type="EMBL" id="RMZ98389.1"/>
    </source>
</evidence>
<dbReference type="SUPFAM" id="SSF49562">
    <property type="entry name" value="C2 domain (Calcium/lipid-binding domain, CaLB)"/>
    <property type="match status" value="1"/>
</dbReference>
<feature type="domain" description="C2" evidence="1">
    <location>
        <begin position="1"/>
        <end position="68"/>
    </location>
</feature>
<feature type="non-terminal residue" evidence="2">
    <location>
        <position position="68"/>
    </location>
</feature>
<dbReference type="InterPro" id="IPR000008">
    <property type="entry name" value="C2_dom"/>
</dbReference>
<protein>
    <recommendedName>
        <fullName evidence="1">C2 domain-containing protein</fullName>
    </recommendedName>
</protein>
<name>A0A3M7PH61_BRAPC</name>